<dbReference type="AlphaFoldDB" id="A0AAV7XK64"/>
<comment type="similarity">
    <text evidence="1">Belongs to the RAD52 family.</text>
</comment>
<comment type="caution">
    <text evidence="6">The sequence shown here is derived from an EMBL/GenBank/DDBJ whole genome shotgun (WGS) entry which is preliminary data.</text>
</comment>
<sequence length="340" mass="36838">MEDRLQIIDLANMSFGESGWSFSISNVSVDYLDQNDSGHYSAGTSAVVRVERSNGIFREEVGYGVSVDQDKGEAISKAKKSAVTDGLKGAVLNFGGDIARKIKTVTPKKCMSGSSSSISFDGNAMTKVAQTSPLQATVKPNSAYKSSCACVNPSVVSSKVSPVPNRVAPLPRNSPPLATPLPQNVGTNGEPISDEEVAKIERKKLQQLRQAEFRRKHLLEQAQAQAQASQDKHTPKIPPQQSRTPLKEQPPNQHMRANNNDIVNGLDADDDVLLSTQDMEAMVEIAANNTNMSRRSPLISSPSIAQNPTENSRCYARPTGQKRPDLTSYAFNPEKKSRGT</sequence>
<keyword evidence="7" id="KW-1185">Reference proteome</keyword>
<feature type="region of interest" description="Disordered" evidence="5">
    <location>
        <begin position="159"/>
        <end position="191"/>
    </location>
</feature>
<accession>A0AAV7XK64</accession>
<evidence type="ECO:0000313" key="6">
    <source>
        <dbReference type="EMBL" id="KAJ1523863.1"/>
    </source>
</evidence>
<evidence type="ECO:0000256" key="5">
    <source>
        <dbReference type="SAM" id="MobiDB-lite"/>
    </source>
</evidence>
<feature type="compositionally biased region" description="Low complexity" evidence="5">
    <location>
        <begin position="293"/>
        <end position="304"/>
    </location>
</feature>
<evidence type="ECO:0000256" key="3">
    <source>
        <dbReference type="ARBA" id="ARBA00023172"/>
    </source>
</evidence>
<keyword evidence="2" id="KW-0227">DNA damage</keyword>
<name>A0AAV7XK64_9NEOP</name>
<keyword evidence="4" id="KW-0234">DNA repair</keyword>
<evidence type="ECO:0000313" key="7">
    <source>
        <dbReference type="Proteomes" id="UP001075354"/>
    </source>
</evidence>
<dbReference type="PANTHER" id="PTHR12132">
    <property type="entry name" value="DNA REPAIR AND RECOMBINATION PROTEIN RAD52, RAD59"/>
    <property type="match status" value="1"/>
</dbReference>
<dbReference type="Gene3D" id="3.30.390.80">
    <property type="entry name" value="DNA repair protein Rad52/59/22"/>
    <property type="match status" value="1"/>
</dbReference>
<dbReference type="GO" id="GO:0045002">
    <property type="term" value="P:double-strand break repair via single-strand annealing"/>
    <property type="evidence" value="ECO:0007669"/>
    <property type="project" value="TreeGrafter"/>
</dbReference>
<evidence type="ECO:0000256" key="1">
    <source>
        <dbReference type="ARBA" id="ARBA00006638"/>
    </source>
</evidence>
<gene>
    <name evidence="6" type="ORF">ONE63_010419</name>
</gene>
<feature type="compositionally biased region" description="Polar residues" evidence="5">
    <location>
        <begin position="239"/>
        <end position="262"/>
    </location>
</feature>
<evidence type="ECO:0000256" key="2">
    <source>
        <dbReference type="ARBA" id="ARBA00022763"/>
    </source>
</evidence>
<dbReference type="SUPFAM" id="SSF54768">
    <property type="entry name" value="dsRNA-binding domain-like"/>
    <property type="match status" value="1"/>
</dbReference>
<dbReference type="EMBL" id="JAPTSV010000009">
    <property type="protein sequence ID" value="KAJ1523863.1"/>
    <property type="molecule type" value="Genomic_DNA"/>
</dbReference>
<dbReference type="InterPro" id="IPR007232">
    <property type="entry name" value="Rad52_Rad59_Rad22"/>
</dbReference>
<protein>
    <recommendedName>
        <fullName evidence="8">DNA repair protein RAD52 homolog</fullName>
    </recommendedName>
</protein>
<reference evidence="6" key="1">
    <citation type="submission" date="2022-12" db="EMBL/GenBank/DDBJ databases">
        <title>Chromosome-level genome assembly of the bean flower thrips Megalurothrips usitatus.</title>
        <authorList>
            <person name="Ma L."/>
            <person name="Liu Q."/>
            <person name="Li H."/>
            <person name="Cai W."/>
        </authorList>
    </citation>
    <scope>NUCLEOTIDE SEQUENCE</scope>
    <source>
        <strain evidence="6">Cailab_2022a</strain>
    </source>
</reference>
<dbReference type="InterPro" id="IPR042525">
    <property type="entry name" value="Rad52_Rad59_Rad22_sf"/>
</dbReference>
<feature type="region of interest" description="Disordered" evidence="5">
    <location>
        <begin position="293"/>
        <end position="340"/>
    </location>
</feature>
<organism evidence="6 7">
    <name type="scientific">Megalurothrips usitatus</name>
    <name type="common">bean blossom thrips</name>
    <dbReference type="NCBI Taxonomy" id="439358"/>
    <lineage>
        <taxon>Eukaryota</taxon>
        <taxon>Metazoa</taxon>
        <taxon>Ecdysozoa</taxon>
        <taxon>Arthropoda</taxon>
        <taxon>Hexapoda</taxon>
        <taxon>Insecta</taxon>
        <taxon>Pterygota</taxon>
        <taxon>Neoptera</taxon>
        <taxon>Paraneoptera</taxon>
        <taxon>Thysanoptera</taxon>
        <taxon>Terebrantia</taxon>
        <taxon>Thripoidea</taxon>
        <taxon>Thripidae</taxon>
        <taxon>Megalurothrips</taxon>
    </lineage>
</organism>
<dbReference type="GO" id="GO:0000724">
    <property type="term" value="P:double-strand break repair via homologous recombination"/>
    <property type="evidence" value="ECO:0007669"/>
    <property type="project" value="TreeGrafter"/>
</dbReference>
<feature type="region of interest" description="Disordered" evidence="5">
    <location>
        <begin position="220"/>
        <end position="263"/>
    </location>
</feature>
<proteinExistence type="inferred from homology"/>
<dbReference type="Pfam" id="PF04098">
    <property type="entry name" value="Rad52_Rad22"/>
    <property type="match status" value="1"/>
</dbReference>
<evidence type="ECO:0000256" key="4">
    <source>
        <dbReference type="ARBA" id="ARBA00023204"/>
    </source>
</evidence>
<dbReference type="InterPro" id="IPR041247">
    <property type="entry name" value="Rad52_fam"/>
</dbReference>
<keyword evidence="3" id="KW-0233">DNA recombination</keyword>
<dbReference type="GO" id="GO:0005634">
    <property type="term" value="C:nucleus"/>
    <property type="evidence" value="ECO:0007669"/>
    <property type="project" value="TreeGrafter"/>
</dbReference>
<dbReference type="Proteomes" id="UP001075354">
    <property type="component" value="Chromosome 9"/>
</dbReference>
<dbReference type="GO" id="GO:0006312">
    <property type="term" value="P:mitotic recombination"/>
    <property type="evidence" value="ECO:0007669"/>
    <property type="project" value="TreeGrafter"/>
</dbReference>
<evidence type="ECO:0008006" key="8">
    <source>
        <dbReference type="Google" id="ProtNLM"/>
    </source>
</evidence>
<dbReference type="PANTHER" id="PTHR12132:SF1">
    <property type="entry name" value="DNA REPAIR PROTEIN RAD52 HOMOLOG"/>
    <property type="match status" value="1"/>
</dbReference>